<reference evidence="4" key="1">
    <citation type="submission" date="2016-07" db="EMBL/GenBank/DDBJ databases">
        <title>Nontailed viruses are major unrecognized killers of bacteria in the ocean.</title>
        <authorList>
            <person name="Kauffman K."/>
            <person name="Hussain F."/>
            <person name="Yang J."/>
            <person name="Arevalo P."/>
            <person name="Brown J."/>
            <person name="Cutler M."/>
            <person name="Kelly L."/>
            <person name="Polz M.F."/>
        </authorList>
    </citation>
    <scope>NUCLEOTIDE SEQUENCE [LARGE SCALE GENOMIC DNA]</scope>
    <source>
        <strain evidence="4">10N.286.55.C1</strain>
    </source>
</reference>
<sequence>MKRLIVGLLVTLNCAASYGQVAPVSQWQCDMMKKNKVLNSGAPVGCERLSKVDFDFVNFKGETQQGNMIVLDVIAPSVEQIFLELKQRNFPLHSARLMREFNGDDNASMEANNSSAFNARPITGGGDWSKHAYGVAIDINPVQNPFLAFDSNGTITVKPSQSVASYVNRTRFRARNDIERRGMAEDVVELFAHHGFIIWGGDWNSPIDTQHFEVGSRKFVNQLLSKPEPEAKVLFERHVESYRQCFNKNKGEGEEKARAICAKKTVGTF</sequence>
<proteinExistence type="predicted"/>
<evidence type="ECO:0000313" key="3">
    <source>
        <dbReference type="EMBL" id="PME64521.1"/>
    </source>
</evidence>
<evidence type="ECO:0000313" key="4">
    <source>
        <dbReference type="Proteomes" id="UP000235778"/>
    </source>
</evidence>
<dbReference type="SUPFAM" id="SSF55166">
    <property type="entry name" value="Hedgehog/DD-peptidase"/>
    <property type="match status" value="1"/>
</dbReference>
<comment type="caution">
    <text evidence="3">The sequence shown here is derived from an EMBL/GenBank/DDBJ whole genome shotgun (WGS) entry which is preliminary data.</text>
</comment>
<dbReference type="Pfam" id="PF13539">
    <property type="entry name" value="Peptidase_M15_4"/>
    <property type="match status" value="1"/>
</dbReference>
<dbReference type="AlphaFoldDB" id="A0A2N7BVN8"/>
<feature type="chain" id="PRO_5014698365" description="Peptidase M15C domain-containing protein" evidence="1">
    <location>
        <begin position="20"/>
        <end position="269"/>
    </location>
</feature>
<evidence type="ECO:0000259" key="2">
    <source>
        <dbReference type="Pfam" id="PF13539"/>
    </source>
</evidence>
<name>A0A2N7BVN8_9VIBR</name>
<feature type="domain" description="Peptidase M15C" evidence="2">
    <location>
        <begin position="124"/>
        <end position="214"/>
    </location>
</feature>
<dbReference type="InterPro" id="IPR039561">
    <property type="entry name" value="Peptidase_M15C"/>
</dbReference>
<protein>
    <recommendedName>
        <fullName evidence="2">Peptidase M15C domain-containing protein</fullName>
    </recommendedName>
</protein>
<dbReference type="EMBL" id="MCSI01000118">
    <property type="protein sequence ID" value="PME64521.1"/>
    <property type="molecule type" value="Genomic_DNA"/>
</dbReference>
<evidence type="ECO:0000256" key="1">
    <source>
        <dbReference type="SAM" id="SignalP"/>
    </source>
</evidence>
<dbReference type="GO" id="GO:0008233">
    <property type="term" value="F:peptidase activity"/>
    <property type="evidence" value="ECO:0007669"/>
    <property type="project" value="InterPro"/>
</dbReference>
<accession>A0A2N7BVN8</accession>
<feature type="signal peptide" evidence="1">
    <location>
        <begin position="1"/>
        <end position="19"/>
    </location>
</feature>
<keyword evidence="1" id="KW-0732">Signal</keyword>
<gene>
    <name evidence="3" type="ORF">BCV30_07990</name>
</gene>
<dbReference type="Proteomes" id="UP000235778">
    <property type="component" value="Unassembled WGS sequence"/>
</dbReference>
<dbReference type="Gene3D" id="3.30.1380.10">
    <property type="match status" value="1"/>
</dbReference>
<dbReference type="RefSeq" id="WP_102266054.1">
    <property type="nucleotide sequence ID" value="NZ_MCSH01000014.1"/>
</dbReference>
<dbReference type="InterPro" id="IPR009045">
    <property type="entry name" value="Zn_M74/Hedgehog-like"/>
</dbReference>
<organism evidence="3 4">
    <name type="scientific">Vibrio lentus</name>
    <dbReference type="NCBI Taxonomy" id="136468"/>
    <lineage>
        <taxon>Bacteria</taxon>
        <taxon>Pseudomonadati</taxon>
        <taxon>Pseudomonadota</taxon>
        <taxon>Gammaproteobacteria</taxon>
        <taxon>Vibrionales</taxon>
        <taxon>Vibrionaceae</taxon>
        <taxon>Vibrio</taxon>
    </lineage>
</organism>